<dbReference type="GeneID" id="8243688"/>
<protein>
    <submittedName>
        <fullName evidence="4">Uncharacterized protein</fullName>
    </submittedName>
</protein>
<feature type="compositionally biased region" description="Gly residues" evidence="3">
    <location>
        <begin position="392"/>
        <end position="415"/>
    </location>
</feature>
<sequence>MSGKRGPPSGTMVSPRKSFFQSLDKDERDALLKIAPSLRSKFDATDRQERRLSHASEPESPAYRLHPPSVNGGRSPRHSTGAASARSAAHHQTTATTPAGSRRPSVAYANLPADDDVDDAPPVTITRVGGGYSGVRSPKTTPSPAARTPAIDDDDHHHHRRGDRRRPSATTTRRPSTAATARDRTRDHRAAFDPSLTKQLAHKEATLRFELERVRAQNATLLAENDGLRVRLEDARRRFTATEGDFVLQSHELDRARERAVGEGARRVAELEDRCDRQRRTLQELAVASEALAKDNVALSNELVALRDSNEENEGKVRELTTRLSSAQRLYLAGQKSLERAEELREATAGGSELERKLDALLTPEMLARSRPPPSYPAPLALGPVDASSSSGVGGVGGGHDGVQGGGGGGGGGQRIPGSLISDRQKVAEENSKLRARLEKSERRVVELGAESREANGALAELRKATAASSRRHNAQLTGALRRLQWLVERQGRLEAECEEKDAYAKSLERRLLSQHKTLRGVASSAAGKGAPFARASTVKGVASGRSTAMDARGKGGGGGGGRGLRASAAALLRTPETPPERSSSRYRAGGGGWVTGAGRRTPEARAAIALSRRAMAMNASPTSAPTPGGEDDSDDDLSDDPKARGSDPDADADGAGPRRLDWGPGSSAFNRVAGDGAAPSPGDERSLNPKTRIAGVGAIGIALESEAVASDDEDTPRRPEWVHAPAKATPSPGTAGSGSGKKSGTKARSGAEPSPRPRAVGDDMSMEAIQDYIVQLQNLHERSAQLASSGGGEPASESPLLMGD</sequence>
<dbReference type="OMA" id="CFFATSA"/>
<feature type="compositionally biased region" description="Low complexity" evidence="3">
    <location>
        <begin position="743"/>
        <end position="752"/>
    </location>
</feature>
<dbReference type="EMBL" id="CP001326">
    <property type="protein sequence ID" value="ACO63280.1"/>
    <property type="molecule type" value="Genomic_DNA"/>
</dbReference>
<feature type="coiled-coil region" evidence="2">
    <location>
        <begin position="424"/>
        <end position="451"/>
    </location>
</feature>
<dbReference type="InterPro" id="IPR051149">
    <property type="entry name" value="Spindly/BICDR_Dynein_Adapter"/>
</dbReference>
<evidence type="ECO:0000313" key="5">
    <source>
        <dbReference type="Proteomes" id="UP000002009"/>
    </source>
</evidence>
<feature type="region of interest" description="Disordered" evidence="3">
    <location>
        <begin position="706"/>
        <end position="767"/>
    </location>
</feature>
<feature type="compositionally biased region" description="Basic and acidic residues" evidence="3">
    <location>
        <begin position="181"/>
        <end position="190"/>
    </location>
</feature>
<dbReference type="eggNOG" id="ENOG502SY8Z">
    <property type="taxonomic scope" value="Eukaryota"/>
</dbReference>
<organism evidence="4 5">
    <name type="scientific">Micromonas commoda (strain RCC299 / NOUM17 / CCMP2709)</name>
    <name type="common">Picoplanktonic green alga</name>
    <dbReference type="NCBI Taxonomy" id="296587"/>
    <lineage>
        <taxon>Eukaryota</taxon>
        <taxon>Viridiplantae</taxon>
        <taxon>Chlorophyta</taxon>
        <taxon>Mamiellophyceae</taxon>
        <taxon>Mamiellales</taxon>
        <taxon>Mamiellaceae</taxon>
        <taxon>Micromonas</taxon>
    </lineage>
</organism>
<feature type="region of interest" description="Disordered" evidence="3">
    <location>
        <begin position="617"/>
        <end position="692"/>
    </location>
</feature>
<proteinExistence type="predicted"/>
<keyword evidence="5" id="KW-1185">Reference proteome</keyword>
<accession>C1E5M5</accession>
<evidence type="ECO:0000256" key="2">
    <source>
        <dbReference type="SAM" id="Coils"/>
    </source>
</evidence>
<feature type="region of interest" description="Disordered" evidence="3">
    <location>
        <begin position="387"/>
        <end position="422"/>
    </location>
</feature>
<feature type="region of interest" description="Disordered" evidence="3">
    <location>
        <begin position="784"/>
        <end position="805"/>
    </location>
</feature>
<evidence type="ECO:0000313" key="4">
    <source>
        <dbReference type="EMBL" id="ACO63280.1"/>
    </source>
</evidence>
<dbReference type="Proteomes" id="UP000002009">
    <property type="component" value="Chromosome 5"/>
</dbReference>
<feature type="compositionally biased region" description="Gly residues" evidence="3">
    <location>
        <begin position="555"/>
        <end position="564"/>
    </location>
</feature>
<dbReference type="PANTHER" id="PTHR32123:SF9">
    <property type="entry name" value="PROTEIN SPINDLY"/>
    <property type="match status" value="1"/>
</dbReference>
<feature type="compositionally biased region" description="Low complexity" evidence="3">
    <location>
        <begin position="795"/>
        <end position="805"/>
    </location>
</feature>
<feature type="compositionally biased region" description="Acidic residues" evidence="3">
    <location>
        <begin position="630"/>
        <end position="639"/>
    </location>
</feature>
<dbReference type="InParanoid" id="C1E5M5"/>
<dbReference type="RefSeq" id="XP_002502022.1">
    <property type="nucleotide sequence ID" value="XM_002501976.1"/>
</dbReference>
<name>C1E5M5_MICCC</name>
<evidence type="ECO:0000256" key="3">
    <source>
        <dbReference type="SAM" id="MobiDB-lite"/>
    </source>
</evidence>
<feature type="region of interest" description="Disordered" evidence="3">
    <location>
        <begin position="1"/>
        <end position="190"/>
    </location>
</feature>
<evidence type="ECO:0000256" key="1">
    <source>
        <dbReference type="ARBA" id="ARBA00023054"/>
    </source>
</evidence>
<feature type="compositionally biased region" description="Low complexity" evidence="3">
    <location>
        <begin position="565"/>
        <end position="574"/>
    </location>
</feature>
<keyword evidence="1 2" id="KW-0175">Coiled coil</keyword>
<feature type="compositionally biased region" description="Low complexity" evidence="3">
    <location>
        <begin position="78"/>
        <end position="99"/>
    </location>
</feature>
<feature type="coiled-coil region" evidence="2">
    <location>
        <begin position="211"/>
        <end position="238"/>
    </location>
</feature>
<feature type="coiled-coil region" evidence="2">
    <location>
        <begin position="268"/>
        <end position="330"/>
    </location>
</feature>
<dbReference type="KEGG" id="mis:MICPUN_58368"/>
<dbReference type="AlphaFoldDB" id="C1E5M5"/>
<feature type="region of interest" description="Disordered" evidence="3">
    <location>
        <begin position="543"/>
        <end position="601"/>
    </location>
</feature>
<feature type="compositionally biased region" description="Low complexity" evidence="3">
    <location>
        <begin position="168"/>
        <end position="180"/>
    </location>
</feature>
<dbReference type="PANTHER" id="PTHR32123">
    <property type="entry name" value="BICD FAMILY-LIKE CARGO ADAPTER"/>
    <property type="match status" value="1"/>
</dbReference>
<feature type="compositionally biased region" description="Basic and acidic residues" evidence="3">
    <location>
        <begin position="40"/>
        <end position="57"/>
    </location>
</feature>
<reference evidence="4 5" key="1">
    <citation type="journal article" date="2009" name="Science">
        <title>Green evolution and dynamic adaptations revealed by genomes of the marine picoeukaryotes Micromonas.</title>
        <authorList>
            <person name="Worden A.Z."/>
            <person name="Lee J.H."/>
            <person name="Mock T."/>
            <person name="Rouze P."/>
            <person name="Simmons M.P."/>
            <person name="Aerts A.L."/>
            <person name="Allen A.E."/>
            <person name="Cuvelier M.L."/>
            <person name="Derelle E."/>
            <person name="Everett M.V."/>
            <person name="Foulon E."/>
            <person name="Grimwood J."/>
            <person name="Gundlach H."/>
            <person name="Henrissat B."/>
            <person name="Napoli C."/>
            <person name="McDonald S.M."/>
            <person name="Parker M.S."/>
            <person name="Rombauts S."/>
            <person name="Salamov A."/>
            <person name="Von Dassow P."/>
            <person name="Badger J.H."/>
            <person name="Coutinho P.M."/>
            <person name="Demir E."/>
            <person name="Dubchak I."/>
            <person name="Gentemann C."/>
            <person name="Eikrem W."/>
            <person name="Gready J.E."/>
            <person name="John U."/>
            <person name="Lanier W."/>
            <person name="Lindquist E.A."/>
            <person name="Lucas S."/>
            <person name="Mayer K.F."/>
            <person name="Moreau H."/>
            <person name="Not F."/>
            <person name="Otillar R."/>
            <person name="Panaud O."/>
            <person name="Pangilinan J."/>
            <person name="Paulsen I."/>
            <person name="Piegu B."/>
            <person name="Poliakov A."/>
            <person name="Robbens S."/>
            <person name="Schmutz J."/>
            <person name="Toulza E."/>
            <person name="Wyss T."/>
            <person name="Zelensky A."/>
            <person name="Zhou K."/>
            <person name="Armbrust E.V."/>
            <person name="Bhattacharya D."/>
            <person name="Goodenough U.W."/>
            <person name="Van de Peer Y."/>
            <person name="Grigoriev I.V."/>
        </authorList>
    </citation>
    <scope>NUCLEOTIDE SEQUENCE [LARGE SCALE GENOMIC DNA]</scope>
    <source>
        <strain evidence="5">RCC299 / NOUM17</strain>
    </source>
</reference>
<gene>
    <name evidence="4" type="ORF">MICPUN_58368</name>
</gene>